<evidence type="ECO:0000259" key="2">
    <source>
        <dbReference type="Pfam" id="PF03732"/>
    </source>
</evidence>
<gene>
    <name evidence="3" type="ORF">KK1_006577</name>
</gene>
<evidence type="ECO:0000313" key="3">
    <source>
        <dbReference type="EMBL" id="KYP73918.1"/>
    </source>
</evidence>
<sequence length="279" mass="32239">WFKWLHNNHQLTDWESFVRALELRFGPSSYESHEVELLKIRQYTTISKYQLRFECLSNRVFGLSPSTLLNCFFSGLLLEIKRELAIHMPHSIHQAIGLAKLIEDKIRDSKPKPIPRSPPTTLPSTPPPTTSLPVKKLTPTQMQDCRTKGLCYNCDEKYYPGHRCTPKQFLLLLTDEDPPILDLSETSNPMSLDHSSILDTFDSLAVHFQLSPQALTSQLSPQTIRFQGSIQGLLVTVLIDTRSSHNIMQPRILIIYVYPSPQPYYGWQWCSYYLFRIML</sequence>
<dbReference type="Pfam" id="PF03732">
    <property type="entry name" value="Retrotrans_gag"/>
    <property type="match status" value="1"/>
</dbReference>
<dbReference type="EMBL" id="CM003604">
    <property type="protein sequence ID" value="KYP73918.1"/>
    <property type="molecule type" value="Genomic_DNA"/>
</dbReference>
<feature type="compositionally biased region" description="Pro residues" evidence="1">
    <location>
        <begin position="112"/>
        <end position="130"/>
    </location>
</feature>
<protein>
    <recommendedName>
        <fullName evidence="2">Retrotransposon gag domain-containing protein</fullName>
    </recommendedName>
</protein>
<evidence type="ECO:0000313" key="4">
    <source>
        <dbReference type="Proteomes" id="UP000075243"/>
    </source>
</evidence>
<dbReference type="PANTHER" id="PTHR15503">
    <property type="entry name" value="LDOC1 RELATED"/>
    <property type="match status" value="1"/>
</dbReference>
<feature type="non-terminal residue" evidence="3">
    <location>
        <position position="1"/>
    </location>
</feature>
<proteinExistence type="predicted"/>
<dbReference type="Gramene" id="C.cajan_06398.t">
    <property type="protein sequence ID" value="C.cajan_06398.t.cds1"/>
    <property type="gene ID" value="C.cajan_06398"/>
</dbReference>
<dbReference type="InterPro" id="IPR032567">
    <property type="entry name" value="RTL1-rel"/>
</dbReference>
<keyword evidence="4" id="KW-1185">Reference proteome</keyword>
<evidence type="ECO:0000256" key="1">
    <source>
        <dbReference type="SAM" id="MobiDB-lite"/>
    </source>
</evidence>
<organism evidence="3 4">
    <name type="scientific">Cajanus cajan</name>
    <name type="common">Pigeon pea</name>
    <name type="synonym">Cajanus indicus</name>
    <dbReference type="NCBI Taxonomy" id="3821"/>
    <lineage>
        <taxon>Eukaryota</taxon>
        <taxon>Viridiplantae</taxon>
        <taxon>Streptophyta</taxon>
        <taxon>Embryophyta</taxon>
        <taxon>Tracheophyta</taxon>
        <taxon>Spermatophyta</taxon>
        <taxon>Magnoliopsida</taxon>
        <taxon>eudicotyledons</taxon>
        <taxon>Gunneridae</taxon>
        <taxon>Pentapetalae</taxon>
        <taxon>rosids</taxon>
        <taxon>fabids</taxon>
        <taxon>Fabales</taxon>
        <taxon>Fabaceae</taxon>
        <taxon>Papilionoideae</taxon>
        <taxon>50 kb inversion clade</taxon>
        <taxon>NPAAA clade</taxon>
        <taxon>indigoferoid/millettioid clade</taxon>
        <taxon>Phaseoleae</taxon>
        <taxon>Cajanus</taxon>
    </lineage>
</organism>
<dbReference type="PANTHER" id="PTHR15503:SF22">
    <property type="entry name" value="TRANSPOSON TY3-I GAG POLYPROTEIN"/>
    <property type="match status" value="1"/>
</dbReference>
<feature type="region of interest" description="Disordered" evidence="1">
    <location>
        <begin position="108"/>
        <end position="135"/>
    </location>
</feature>
<accession>A0A151U3V7</accession>
<reference evidence="3 4" key="1">
    <citation type="journal article" date="2012" name="Nat. Biotechnol.">
        <title>Draft genome sequence of pigeonpea (Cajanus cajan), an orphan legume crop of resource-poor farmers.</title>
        <authorList>
            <person name="Varshney R.K."/>
            <person name="Chen W."/>
            <person name="Li Y."/>
            <person name="Bharti A.K."/>
            <person name="Saxena R.K."/>
            <person name="Schlueter J.A."/>
            <person name="Donoghue M.T."/>
            <person name="Azam S."/>
            <person name="Fan G."/>
            <person name="Whaley A.M."/>
            <person name="Farmer A.D."/>
            <person name="Sheridan J."/>
            <person name="Iwata A."/>
            <person name="Tuteja R."/>
            <person name="Penmetsa R.V."/>
            <person name="Wu W."/>
            <person name="Upadhyaya H.D."/>
            <person name="Yang S.P."/>
            <person name="Shah T."/>
            <person name="Saxena K.B."/>
            <person name="Michael T."/>
            <person name="McCombie W.R."/>
            <person name="Yang B."/>
            <person name="Zhang G."/>
            <person name="Yang H."/>
            <person name="Wang J."/>
            <person name="Spillane C."/>
            <person name="Cook D.R."/>
            <person name="May G.D."/>
            <person name="Xu X."/>
            <person name="Jackson S.A."/>
        </authorList>
    </citation>
    <scope>NUCLEOTIDE SEQUENCE [LARGE SCALE GENOMIC DNA]</scope>
    <source>
        <strain evidence="4">cv. Asha</strain>
    </source>
</reference>
<feature type="domain" description="Retrotransposon gag" evidence="2">
    <location>
        <begin position="1"/>
        <end position="76"/>
    </location>
</feature>
<dbReference type="AlphaFoldDB" id="A0A151U3V7"/>
<name>A0A151U3V7_CAJCA</name>
<dbReference type="Proteomes" id="UP000075243">
    <property type="component" value="Chromosome 2"/>
</dbReference>
<dbReference type="InterPro" id="IPR005162">
    <property type="entry name" value="Retrotrans_gag_dom"/>
</dbReference>